<feature type="transmembrane region" description="Helical" evidence="1">
    <location>
        <begin position="204"/>
        <end position="222"/>
    </location>
</feature>
<keyword evidence="1" id="KW-0472">Membrane</keyword>
<dbReference type="PANTHER" id="PTHR15887:SF1">
    <property type="entry name" value="TRANSMEMBRANE PROTEIN 69"/>
    <property type="match status" value="1"/>
</dbReference>
<gene>
    <name evidence="2" type="ORF">B1C78_08590</name>
</gene>
<dbReference type="EMBL" id="MVBK01000046">
    <property type="protein sequence ID" value="OOG24585.1"/>
    <property type="molecule type" value="Genomic_DNA"/>
</dbReference>
<evidence type="ECO:0000313" key="3">
    <source>
        <dbReference type="Proteomes" id="UP000189462"/>
    </source>
</evidence>
<reference evidence="2 3" key="1">
    <citation type="submission" date="2017-02" db="EMBL/GenBank/DDBJ databases">
        <title>Genomic diversity within the haloalkaliphilic genus Thioalkalivibrio.</title>
        <authorList>
            <person name="Ahn A.-C."/>
            <person name="Meier-Kolthoff J."/>
            <person name="Overmars L."/>
            <person name="Richter M."/>
            <person name="Woyke T."/>
            <person name="Sorokin D.Y."/>
            <person name="Muyzer G."/>
        </authorList>
    </citation>
    <scope>NUCLEOTIDE SEQUENCE [LARGE SCALE GENOMIC DNA]</scope>
    <source>
        <strain evidence="2 3">ALJD</strain>
    </source>
</reference>
<organism evidence="2 3">
    <name type="scientific">Thioalkalivibrio denitrificans</name>
    <dbReference type="NCBI Taxonomy" id="108003"/>
    <lineage>
        <taxon>Bacteria</taxon>
        <taxon>Pseudomonadati</taxon>
        <taxon>Pseudomonadota</taxon>
        <taxon>Gammaproteobacteria</taxon>
        <taxon>Chromatiales</taxon>
        <taxon>Ectothiorhodospiraceae</taxon>
        <taxon>Thioalkalivibrio</taxon>
    </lineage>
</organism>
<keyword evidence="1" id="KW-0812">Transmembrane</keyword>
<dbReference type="Pfam" id="PF11911">
    <property type="entry name" value="DUF3429"/>
    <property type="match status" value="1"/>
</dbReference>
<evidence type="ECO:0000313" key="2">
    <source>
        <dbReference type="EMBL" id="OOG24585.1"/>
    </source>
</evidence>
<keyword evidence="3" id="KW-1185">Reference proteome</keyword>
<proteinExistence type="predicted"/>
<dbReference type="PROSITE" id="PS51354">
    <property type="entry name" value="GLUTAREDOXIN_2"/>
    <property type="match status" value="1"/>
</dbReference>
<accession>A0A1V3NHQ6</accession>
<dbReference type="AlphaFoldDB" id="A0A1V3NHQ6"/>
<name>A0A1V3NHQ6_9GAMM</name>
<protein>
    <submittedName>
        <fullName evidence="2">Uncharacterized protein</fullName>
    </submittedName>
</protein>
<dbReference type="Gene3D" id="3.40.30.10">
    <property type="entry name" value="Glutaredoxin"/>
    <property type="match status" value="1"/>
</dbReference>
<dbReference type="InterPro" id="IPR036249">
    <property type="entry name" value="Thioredoxin-like_sf"/>
</dbReference>
<dbReference type="SUPFAM" id="SSF52833">
    <property type="entry name" value="Thioredoxin-like"/>
    <property type="match status" value="1"/>
</dbReference>
<sequence>MPRAARTQGASQPEWLADAVSGADVVVFGSGLTDLRLVREALAARPELSVREAQMPMGSLEQRERFHALRACTGWPTLPQVFVRGAFVGGQTELLRHPILGVREPAAGLPASPKRVMTLGFAGLLPFLAGLVMLSAPGVAVSQAFAATWLLGYGAVIAAFLGAAHWGIALTGTDSPSPDRLAAWAVIPSILAWMTLLVEPAWGLAGQVLLFALILAVDLRVGAQSGWPRYYRRLRTSLSVAVIVALGVGWTVLQSAG</sequence>
<comment type="caution">
    <text evidence="2">The sequence shown here is derived from an EMBL/GenBank/DDBJ whole genome shotgun (WGS) entry which is preliminary data.</text>
</comment>
<feature type="transmembrane region" description="Helical" evidence="1">
    <location>
        <begin position="234"/>
        <end position="253"/>
    </location>
</feature>
<feature type="transmembrane region" description="Helical" evidence="1">
    <location>
        <begin position="119"/>
        <end position="140"/>
    </location>
</feature>
<keyword evidence="1" id="KW-1133">Transmembrane helix</keyword>
<dbReference type="PANTHER" id="PTHR15887">
    <property type="entry name" value="TRANSMEMBRANE PROTEIN 69"/>
    <property type="match status" value="1"/>
</dbReference>
<feature type="transmembrane region" description="Helical" evidence="1">
    <location>
        <begin position="181"/>
        <end position="198"/>
    </location>
</feature>
<dbReference type="Proteomes" id="UP000189462">
    <property type="component" value="Unassembled WGS sequence"/>
</dbReference>
<feature type="transmembrane region" description="Helical" evidence="1">
    <location>
        <begin position="146"/>
        <end position="169"/>
    </location>
</feature>
<dbReference type="InterPro" id="IPR021836">
    <property type="entry name" value="DUF3429"/>
</dbReference>
<evidence type="ECO:0000256" key="1">
    <source>
        <dbReference type="SAM" id="Phobius"/>
    </source>
</evidence>
<dbReference type="STRING" id="108003.B1C78_08590"/>